<dbReference type="EMBL" id="CABFNO020001546">
    <property type="protein sequence ID" value="CAG9998275.1"/>
    <property type="molecule type" value="Genomic_DNA"/>
</dbReference>
<name>A0A9N9USV5_9HYPO</name>
<keyword evidence="3" id="KW-1185">Reference proteome</keyword>
<sequence length="81" mass="8713">MPEKQSTSSPSVNTAKRAQPAGNTNESSSNDQPLRGSAGELLKGCQEDGAHPYLLLAKKLDLETEVEITKRVKDDVVVGLY</sequence>
<accession>A0A9N9USV5</accession>
<protein>
    <submittedName>
        <fullName evidence="2">Uncharacterized protein</fullName>
    </submittedName>
</protein>
<dbReference type="AlphaFoldDB" id="A0A9N9USV5"/>
<organism evidence="2 3">
    <name type="scientific">Clonostachys byssicola</name>
    <dbReference type="NCBI Taxonomy" id="160290"/>
    <lineage>
        <taxon>Eukaryota</taxon>
        <taxon>Fungi</taxon>
        <taxon>Dikarya</taxon>
        <taxon>Ascomycota</taxon>
        <taxon>Pezizomycotina</taxon>
        <taxon>Sordariomycetes</taxon>
        <taxon>Hypocreomycetidae</taxon>
        <taxon>Hypocreales</taxon>
        <taxon>Bionectriaceae</taxon>
        <taxon>Clonostachys</taxon>
    </lineage>
</organism>
<comment type="caution">
    <text evidence="2">The sequence shown here is derived from an EMBL/GenBank/DDBJ whole genome shotgun (WGS) entry which is preliminary data.</text>
</comment>
<evidence type="ECO:0000256" key="1">
    <source>
        <dbReference type="SAM" id="MobiDB-lite"/>
    </source>
</evidence>
<evidence type="ECO:0000313" key="3">
    <source>
        <dbReference type="Proteomes" id="UP000754883"/>
    </source>
</evidence>
<feature type="region of interest" description="Disordered" evidence="1">
    <location>
        <begin position="1"/>
        <end position="43"/>
    </location>
</feature>
<dbReference type="Proteomes" id="UP000754883">
    <property type="component" value="Unassembled WGS sequence"/>
</dbReference>
<feature type="compositionally biased region" description="Polar residues" evidence="1">
    <location>
        <begin position="1"/>
        <end position="32"/>
    </location>
</feature>
<reference evidence="2" key="1">
    <citation type="submission" date="2021-10" db="EMBL/GenBank/DDBJ databases">
        <authorList>
            <person name="Piombo E."/>
        </authorList>
    </citation>
    <scope>NUCLEOTIDE SEQUENCE</scope>
</reference>
<proteinExistence type="predicted"/>
<evidence type="ECO:0000313" key="2">
    <source>
        <dbReference type="EMBL" id="CAG9998275.1"/>
    </source>
</evidence>
<gene>
    <name evidence="2" type="ORF">CBYS24578_00003571</name>
</gene>